<dbReference type="Gene3D" id="1.10.490.10">
    <property type="entry name" value="Globins"/>
    <property type="match status" value="1"/>
</dbReference>
<evidence type="ECO:0000256" key="6">
    <source>
        <dbReference type="ARBA" id="ARBA00034496"/>
    </source>
</evidence>
<dbReference type="GO" id="GO:0019825">
    <property type="term" value="F:oxygen binding"/>
    <property type="evidence" value="ECO:0007669"/>
    <property type="project" value="InterPro"/>
</dbReference>
<dbReference type="Pfam" id="PF01152">
    <property type="entry name" value="Bac_globin"/>
    <property type="match status" value="1"/>
</dbReference>
<evidence type="ECO:0000256" key="4">
    <source>
        <dbReference type="ARBA" id="ARBA00022723"/>
    </source>
</evidence>
<dbReference type="GO" id="GO:0046872">
    <property type="term" value="F:metal ion binding"/>
    <property type="evidence" value="ECO:0007669"/>
    <property type="project" value="UniProtKB-KW"/>
</dbReference>
<evidence type="ECO:0000256" key="3">
    <source>
        <dbReference type="ARBA" id="ARBA00022617"/>
    </source>
</evidence>
<dbReference type="Proteomes" id="UP000198825">
    <property type="component" value="Chromosome I"/>
</dbReference>
<keyword evidence="4" id="KW-0479">Metal-binding</keyword>
<evidence type="ECO:0000256" key="2">
    <source>
        <dbReference type="ARBA" id="ARBA00022448"/>
    </source>
</evidence>
<dbReference type="PROSITE" id="PS01213">
    <property type="entry name" value="GLOBIN_FAM_2"/>
    <property type="match status" value="1"/>
</dbReference>
<keyword evidence="3" id="KW-0349">Heme</keyword>
<sequence>MEAMSEPSASPAPSAAPVTSFYDAVGGHPTFVALVRRFYEGVAGDQPLRDLYPEEDLAPAEDRLRGFLEQYWGGPTTYSEQRGHPRLRMRHAPFDVTPDMRDRWITHMRDAVDSLDLPQAQRDEMWTYLERAAQFMVNSPGESGGAAPTAPSMGLPVGGRTVSLQPRRPTEG</sequence>
<keyword evidence="5" id="KW-0408">Iron</keyword>
<protein>
    <submittedName>
        <fullName evidence="8">Hemoglobin</fullName>
    </submittedName>
</protein>
<dbReference type="SUPFAM" id="SSF46458">
    <property type="entry name" value="Globin-like"/>
    <property type="match status" value="1"/>
</dbReference>
<keyword evidence="9" id="KW-1185">Reference proteome</keyword>
<evidence type="ECO:0000256" key="1">
    <source>
        <dbReference type="ARBA" id="ARBA00001971"/>
    </source>
</evidence>
<dbReference type="PANTHER" id="PTHR47366">
    <property type="entry name" value="TWO-ON-TWO HEMOGLOBIN-3"/>
    <property type="match status" value="1"/>
</dbReference>
<evidence type="ECO:0000313" key="9">
    <source>
        <dbReference type="Proteomes" id="UP000198825"/>
    </source>
</evidence>
<dbReference type="AlphaFoldDB" id="A0A1H2LP83"/>
<evidence type="ECO:0000313" key="8">
    <source>
        <dbReference type="EMBL" id="SDU82642.1"/>
    </source>
</evidence>
<dbReference type="InterPro" id="IPR019795">
    <property type="entry name" value="Globin_bac-like_CS"/>
</dbReference>
<evidence type="ECO:0000256" key="5">
    <source>
        <dbReference type="ARBA" id="ARBA00023004"/>
    </source>
</evidence>
<keyword evidence="2" id="KW-0813">Transport</keyword>
<accession>A0A1H2LP83</accession>
<dbReference type="EMBL" id="LT629799">
    <property type="protein sequence ID" value="SDU82642.1"/>
    <property type="molecule type" value="Genomic_DNA"/>
</dbReference>
<dbReference type="InterPro" id="IPR009050">
    <property type="entry name" value="Globin-like_sf"/>
</dbReference>
<feature type="region of interest" description="Disordered" evidence="7">
    <location>
        <begin position="139"/>
        <end position="172"/>
    </location>
</feature>
<dbReference type="InterPro" id="IPR044203">
    <property type="entry name" value="GlbO/GLB3-like"/>
</dbReference>
<comment type="cofactor">
    <cofactor evidence="1">
        <name>heme</name>
        <dbReference type="ChEBI" id="CHEBI:30413"/>
    </cofactor>
</comment>
<dbReference type="GO" id="GO:0005344">
    <property type="term" value="F:oxygen carrier activity"/>
    <property type="evidence" value="ECO:0007669"/>
    <property type="project" value="InterPro"/>
</dbReference>
<dbReference type="GO" id="GO:0020037">
    <property type="term" value="F:heme binding"/>
    <property type="evidence" value="ECO:0007669"/>
    <property type="project" value="InterPro"/>
</dbReference>
<dbReference type="InterPro" id="IPR012292">
    <property type="entry name" value="Globin/Proto"/>
</dbReference>
<dbReference type="InterPro" id="IPR001486">
    <property type="entry name" value="Hemoglobin_trunc"/>
</dbReference>
<reference evidence="9" key="1">
    <citation type="submission" date="2016-10" db="EMBL/GenBank/DDBJ databases">
        <authorList>
            <person name="Varghese N."/>
            <person name="Submissions S."/>
        </authorList>
    </citation>
    <scope>NUCLEOTIDE SEQUENCE [LARGE SCALE GENOMIC DNA]</scope>
    <source>
        <strain evidence="9">DSM 21743</strain>
    </source>
</reference>
<proteinExistence type="inferred from homology"/>
<name>A0A1H2LP83_9ACTN</name>
<dbReference type="CDD" id="cd14771">
    <property type="entry name" value="TrHb2_Mt-trHbO-like_O"/>
    <property type="match status" value="1"/>
</dbReference>
<gene>
    <name evidence="8" type="ORF">SAMN04488544_0561</name>
</gene>
<comment type="similarity">
    <text evidence="6">Belongs to the truncated hemoglobin family. Group II subfamily.</text>
</comment>
<dbReference type="PANTHER" id="PTHR47366:SF1">
    <property type="entry name" value="TWO-ON-TWO HEMOGLOBIN-3"/>
    <property type="match status" value="1"/>
</dbReference>
<dbReference type="STRING" id="546874.SAMN04488544_0561"/>
<organism evidence="8 9">
    <name type="scientific">Microlunatus sagamiharensis</name>
    <dbReference type="NCBI Taxonomy" id="546874"/>
    <lineage>
        <taxon>Bacteria</taxon>
        <taxon>Bacillati</taxon>
        <taxon>Actinomycetota</taxon>
        <taxon>Actinomycetes</taxon>
        <taxon>Propionibacteriales</taxon>
        <taxon>Propionibacteriaceae</taxon>
        <taxon>Microlunatus</taxon>
    </lineage>
</organism>
<evidence type="ECO:0000256" key="7">
    <source>
        <dbReference type="SAM" id="MobiDB-lite"/>
    </source>
</evidence>